<dbReference type="Gene3D" id="3.40.50.620">
    <property type="entry name" value="HUPs"/>
    <property type="match status" value="1"/>
</dbReference>
<keyword evidence="5 10" id="KW-0694">RNA-binding</keyword>
<evidence type="ECO:0000313" key="13">
    <source>
        <dbReference type="Proteomes" id="UP000248806"/>
    </source>
</evidence>
<comment type="function">
    <text evidence="9">Catalyzes the attachment of tyrosine to tRNA(Tyr) in a two-step reaction: tyrosine is first activated by ATP to form Tyr-AMP and then transferred to the acceptor end of tRNA(Tyr).</text>
</comment>
<dbReference type="Pfam" id="PF00579">
    <property type="entry name" value="tRNA-synt_1b"/>
    <property type="match status" value="1"/>
</dbReference>
<keyword evidence="3 9" id="KW-0547">Nucleotide-binding</keyword>
<dbReference type="InterPro" id="IPR024108">
    <property type="entry name" value="Tyr-tRNA-ligase_bac_2"/>
</dbReference>
<evidence type="ECO:0000256" key="4">
    <source>
        <dbReference type="ARBA" id="ARBA00022840"/>
    </source>
</evidence>
<dbReference type="HAMAP" id="MF_02007">
    <property type="entry name" value="Tyr_tRNA_synth_type2"/>
    <property type="match status" value="1"/>
</dbReference>
<dbReference type="EMBL" id="QKUF01000001">
    <property type="protein sequence ID" value="PZW35901.1"/>
    <property type="molecule type" value="Genomic_DNA"/>
</dbReference>
<evidence type="ECO:0000256" key="1">
    <source>
        <dbReference type="ARBA" id="ARBA00022490"/>
    </source>
</evidence>
<dbReference type="PANTHER" id="PTHR11766">
    <property type="entry name" value="TYROSYL-TRNA SYNTHETASE"/>
    <property type="match status" value="1"/>
</dbReference>
<gene>
    <name evidence="9" type="primary">tyrS</name>
    <name evidence="12" type="ORF">EI42_00066</name>
</gene>
<dbReference type="PRINTS" id="PR01040">
    <property type="entry name" value="TRNASYNTHTYR"/>
</dbReference>
<comment type="subcellular location">
    <subcellularLocation>
        <location evidence="9">Cytoplasm</location>
    </subcellularLocation>
</comment>
<dbReference type="Gene3D" id="3.10.290.10">
    <property type="entry name" value="RNA-binding S4 domain"/>
    <property type="match status" value="1"/>
</dbReference>
<evidence type="ECO:0000256" key="5">
    <source>
        <dbReference type="ARBA" id="ARBA00022884"/>
    </source>
</evidence>
<evidence type="ECO:0000259" key="11">
    <source>
        <dbReference type="Pfam" id="PF22421"/>
    </source>
</evidence>
<dbReference type="EC" id="6.1.1.1" evidence="9"/>
<evidence type="ECO:0000256" key="6">
    <source>
        <dbReference type="ARBA" id="ARBA00022917"/>
    </source>
</evidence>
<dbReference type="InterPro" id="IPR014729">
    <property type="entry name" value="Rossmann-like_a/b/a_fold"/>
</dbReference>
<dbReference type="CDD" id="cd00805">
    <property type="entry name" value="TyrRS_core"/>
    <property type="match status" value="1"/>
</dbReference>
<dbReference type="Proteomes" id="UP000248806">
    <property type="component" value="Unassembled WGS sequence"/>
</dbReference>
<evidence type="ECO:0000256" key="9">
    <source>
        <dbReference type="HAMAP-Rule" id="MF_02007"/>
    </source>
</evidence>
<dbReference type="GO" id="GO:0006437">
    <property type="term" value="P:tyrosyl-tRNA aminoacylation"/>
    <property type="evidence" value="ECO:0007669"/>
    <property type="project" value="UniProtKB-UniRule"/>
</dbReference>
<dbReference type="InterPro" id="IPR002305">
    <property type="entry name" value="aa-tRNA-synth_Ic"/>
</dbReference>
<comment type="similarity">
    <text evidence="9">Belongs to the class-I aminoacyl-tRNA synthetase family. TyrS type 2 subfamily.</text>
</comment>
<keyword evidence="2 9" id="KW-0436">Ligase</keyword>
<accession>A0A326UDJ3</accession>
<name>A0A326UDJ3_THEHA</name>
<evidence type="ECO:0000256" key="10">
    <source>
        <dbReference type="PROSITE-ProRule" id="PRU00182"/>
    </source>
</evidence>
<dbReference type="InterPro" id="IPR024088">
    <property type="entry name" value="Tyr-tRNA-ligase_bac-type"/>
</dbReference>
<dbReference type="Pfam" id="PF22421">
    <property type="entry name" value="SYY_C-terminal"/>
    <property type="match status" value="1"/>
</dbReference>
<evidence type="ECO:0000256" key="3">
    <source>
        <dbReference type="ARBA" id="ARBA00022741"/>
    </source>
</evidence>
<dbReference type="GO" id="GO:0005829">
    <property type="term" value="C:cytosol"/>
    <property type="evidence" value="ECO:0007669"/>
    <property type="project" value="TreeGrafter"/>
</dbReference>
<dbReference type="Gene3D" id="1.10.240.10">
    <property type="entry name" value="Tyrosyl-Transfer RNA Synthetase"/>
    <property type="match status" value="1"/>
</dbReference>
<dbReference type="GO" id="GO:0004831">
    <property type="term" value="F:tyrosine-tRNA ligase activity"/>
    <property type="evidence" value="ECO:0007669"/>
    <property type="project" value="UniProtKB-UniRule"/>
</dbReference>
<evidence type="ECO:0000256" key="2">
    <source>
        <dbReference type="ARBA" id="ARBA00022598"/>
    </source>
</evidence>
<dbReference type="AlphaFoldDB" id="A0A326UDJ3"/>
<organism evidence="12 13">
    <name type="scientific">Thermosporothrix hazakensis</name>
    <dbReference type="NCBI Taxonomy" id="644383"/>
    <lineage>
        <taxon>Bacteria</taxon>
        <taxon>Bacillati</taxon>
        <taxon>Chloroflexota</taxon>
        <taxon>Ktedonobacteria</taxon>
        <taxon>Ktedonobacterales</taxon>
        <taxon>Thermosporotrichaceae</taxon>
        <taxon>Thermosporothrix</taxon>
    </lineage>
</organism>
<comment type="caution">
    <text evidence="12">The sequence shown here is derived from an EMBL/GenBank/DDBJ whole genome shotgun (WGS) entry which is preliminary data.</text>
</comment>
<dbReference type="InterPro" id="IPR002307">
    <property type="entry name" value="Tyr-tRNA-ligase"/>
</dbReference>
<dbReference type="SUPFAM" id="SSF55174">
    <property type="entry name" value="Alpha-L RNA-binding motif"/>
    <property type="match status" value="1"/>
</dbReference>
<keyword evidence="1 9" id="KW-0963">Cytoplasm</keyword>
<keyword evidence="13" id="KW-1185">Reference proteome</keyword>
<dbReference type="InterPro" id="IPR054608">
    <property type="entry name" value="SYY-like_C"/>
</dbReference>
<reference evidence="12 13" key="1">
    <citation type="submission" date="2018-06" db="EMBL/GenBank/DDBJ databases">
        <title>Genomic Encyclopedia of Archaeal and Bacterial Type Strains, Phase II (KMG-II): from individual species to whole genera.</title>
        <authorList>
            <person name="Goeker M."/>
        </authorList>
    </citation>
    <scope>NUCLEOTIDE SEQUENCE [LARGE SCALE GENOMIC DNA]</scope>
    <source>
        <strain evidence="12 13">ATCC BAA-1881</strain>
    </source>
</reference>
<comment type="subunit">
    <text evidence="9">Homodimer.</text>
</comment>
<sequence length="440" mass="50188">MKNPLDVFPLFCYNAHKKRSLFRWLRGLEVSVKQASQKEIDYLLRRGVALVEKEDDLRRMLLEGNKGEPLRVKLGVDPTHYELTIGHAVVFRKLRQFQKLGHKTVVVIGDWTARLGDPSGRLEARKPLTEEQVNSNAATYLEQFFKIVDPQQTEVRRQSEWFDTFTLSDVMRLLSYKTVAQMLERDDFSKRYKSGIEIYLSEFMYPLLQGYDSVALHADVELGGTDQTFNLLVGRELQPIFGQKPQQILTMNLIVGLDGVKKMGKSLDNYIAITAPARDMFGKLMSLPDHCMRSYFEALTEVDDEELDEFDCKMAEGTLNPRDVKLRMAREIVTQFHNQEAAEDAQEAFIRQFSQRKLPTDIPDYQMSQPAPIVDVMVSAGLAASKNKARELIKQGGVSLFLKGEEGEATRITDVEYQVPAEAGAILKVGKRHYIRIKVS</sequence>
<dbReference type="CDD" id="cd00165">
    <property type="entry name" value="S4"/>
    <property type="match status" value="1"/>
</dbReference>
<comment type="catalytic activity">
    <reaction evidence="8 9">
        <text>tRNA(Tyr) + L-tyrosine + ATP = L-tyrosyl-tRNA(Tyr) + AMP + diphosphate + H(+)</text>
        <dbReference type="Rhea" id="RHEA:10220"/>
        <dbReference type="Rhea" id="RHEA-COMP:9706"/>
        <dbReference type="Rhea" id="RHEA-COMP:9707"/>
        <dbReference type="ChEBI" id="CHEBI:15378"/>
        <dbReference type="ChEBI" id="CHEBI:30616"/>
        <dbReference type="ChEBI" id="CHEBI:33019"/>
        <dbReference type="ChEBI" id="CHEBI:58315"/>
        <dbReference type="ChEBI" id="CHEBI:78442"/>
        <dbReference type="ChEBI" id="CHEBI:78536"/>
        <dbReference type="ChEBI" id="CHEBI:456215"/>
        <dbReference type="EC" id="6.1.1.1"/>
    </reaction>
</comment>
<evidence type="ECO:0000256" key="7">
    <source>
        <dbReference type="ARBA" id="ARBA00023146"/>
    </source>
</evidence>
<keyword evidence="7 9" id="KW-0030">Aminoacyl-tRNA synthetase</keyword>
<feature type="domain" description="Tyrosine--tRNA ligase SYY-like C-terminal" evidence="11">
    <location>
        <begin position="360"/>
        <end position="435"/>
    </location>
</feature>
<dbReference type="NCBIfam" id="TIGR00234">
    <property type="entry name" value="tyrS"/>
    <property type="match status" value="1"/>
</dbReference>
<dbReference type="SUPFAM" id="SSF52374">
    <property type="entry name" value="Nucleotidylyl transferase"/>
    <property type="match status" value="1"/>
</dbReference>
<comment type="caution">
    <text evidence="9">Lacks conserved residue(s) required for the propagation of feature annotation.</text>
</comment>
<protein>
    <recommendedName>
        <fullName evidence="9">Tyrosine--tRNA ligase</fullName>
        <ecNumber evidence="9">6.1.1.1</ecNumber>
    </recommendedName>
    <alternativeName>
        <fullName evidence="9">Tyrosyl-tRNA synthetase</fullName>
        <shortName evidence="9">TyrRS</shortName>
    </alternativeName>
</protein>
<dbReference type="InterPro" id="IPR036986">
    <property type="entry name" value="S4_RNA-bd_sf"/>
</dbReference>
<dbReference type="PROSITE" id="PS50889">
    <property type="entry name" value="S4"/>
    <property type="match status" value="1"/>
</dbReference>
<keyword evidence="6 9" id="KW-0648">Protein biosynthesis</keyword>
<proteinExistence type="inferred from homology"/>
<dbReference type="PANTHER" id="PTHR11766:SF1">
    <property type="entry name" value="TYROSINE--TRNA LIGASE"/>
    <property type="match status" value="1"/>
</dbReference>
<evidence type="ECO:0000256" key="8">
    <source>
        <dbReference type="ARBA" id="ARBA00048248"/>
    </source>
</evidence>
<feature type="binding site" evidence="9">
    <location>
        <position position="265"/>
    </location>
    <ligand>
        <name>ATP</name>
        <dbReference type="ChEBI" id="CHEBI:30616"/>
    </ligand>
</feature>
<evidence type="ECO:0000313" key="12">
    <source>
        <dbReference type="EMBL" id="PZW35901.1"/>
    </source>
</evidence>
<dbReference type="GO" id="GO:0003723">
    <property type="term" value="F:RNA binding"/>
    <property type="evidence" value="ECO:0007669"/>
    <property type="project" value="UniProtKB-KW"/>
</dbReference>
<keyword evidence="4 9" id="KW-0067">ATP-binding</keyword>
<dbReference type="GO" id="GO:0005524">
    <property type="term" value="F:ATP binding"/>
    <property type="evidence" value="ECO:0007669"/>
    <property type="project" value="UniProtKB-UniRule"/>
</dbReference>